<organism evidence="1 2">
    <name type="scientific">Prunus dulcis</name>
    <name type="common">Almond</name>
    <name type="synonym">Amygdalus dulcis</name>
    <dbReference type="NCBI Taxonomy" id="3755"/>
    <lineage>
        <taxon>Eukaryota</taxon>
        <taxon>Viridiplantae</taxon>
        <taxon>Streptophyta</taxon>
        <taxon>Embryophyta</taxon>
        <taxon>Tracheophyta</taxon>
        <taxon>Spermatophyta</taxon>
        <taxon>Magnoliopsida</taxon>
        <taxon>eudicotyledons</taxon>
        <taxon>Gunneridae</taxon>
        <taxon>Pentapetalae</taxon>
        <taxon>rosids</taxon>
        <taxon>fabids</taxon>
        <taxon>Rosales</taxon>
        <taxon>Rosaceae</taxon>
        <taxon>Amygdaloideae</taxon>
        <taxon>Amygdaleae</taxon>
        <taxon>Prunus</taxon>
    </lineage>
</organism>
<dbReference type="EMBL" id="JAJFAZ020000002">
    <property type="protein sequence ID" value="KAI5343088.1"/>
    <property type="molecule type" value="Genomic_DNA"/>
</dbReference>
<sequence length="87" mass="9962">MGAWRDKYRQSESIDIKATIETSKCDKDIKLFYEKEKAKYQDNALGVLDYSKNISLHFQQQNSLEYVHDVAIGDCILGILEASTVVM</sequence>
<keyword evidence="2" id="KW-1185">Reference proteome</keyword>
<dbReference type="AlphaFoldDB" id="A0AAD4ZF90"/>
<gene>
    <name evidence="1" type="ORF">L3X38_010964</name>
</gene>
<dbReference type="Proteomes" id="UP001054821">
    <property type="component" value="Chromosome 2"/>
</dbReference>
<name>A0AAD4ZF90_PRUDU</name>
<reference evidence="1 2" key="1">
    <citation type="journal article" date="2022" name="G3 (Bethesda)">
        <title>Whole-genome sequence and methylome profiling of the almond [Prunus dulcis (Mill.) D.A. Webb] cultivar 'Nonpareil'.</title>
        <authorList>
            <person name="D'Amico-Willman K.M."/>
            <person name="Ouma W.Z."/>
            <person name="Meulia T."/>
            <person name="Sideli G.M."/>
            <person name="Gradziel T.M."/>
            <person name="Fresnedo-Ramirez J."/>
        </authorList>
    </citation>
    <scope>NUCLEOTIDE SEQUENCE [LARGE SCALE GENOMIC DNA]</scope>
    <source>
        <strain evidence="1">Clone GOH B32 T37-40</strain>
    </source>
</reference>
<accession>A0AAD4ZF90</accession>
<evidence type="ECO:0000313" key="2">
    <source>
        <dbReference type="Proteomes" id="UP001054821"/>
    </source>
</evidence>
<protein>
    <submittedName>
        <fullName evidence="1">Uncharacterized protein</fullName>
    </submittedName>
</protein>
<evidence type="ECO:0000313" key="1">
    <source>
        <dbReference type="EMBL" id="KAI5343088.1"/>
    </source>
</evidence>
<comment type="caution">
    <text evidence="1">The sequence shown here is derived from an EMBL/GenBank/DDBJ whole genome shotgun (WGS) entry which is preliminary data.</text>
</comment>
<proteinExistence type="predicted"/>